<dbReference type="OrthoDB" id="43701at2157"/>
<gene>
    <name evidence="1" type="ORF">GC250_08440</name>
</gene>
<dbReference type="Proteomes" id="UP000470772">
    <property type="component" value="Unassembled WGS sequence"/>
</dbReference>
<evidence type="ECO:0000313" key="2">
    <source>
        <dbReference type="Proteomes" id="UP000470772"/>
    </source>
</evidence>
<dbReference type="RefSeq" id="WP_054838329.1">
    <property type="nucleotide sequence ID" value="NZ_BBBY01000007.1"/>
</dbReference>
<proteinExistence type="predicted"/>
<organism evidence="1 2">
    <name type="scientific">Sulfuracidifex metallicus DSM 6482 = JCM 9184</name>
    <dbReference type="NCBI Taxonomy" id="523847"/>
    <lineage>
        <taxon>Archaea</taxon>
        <taxon>Thermoproteota</taxon>
        <taxon>Thermoprotei</taxon>
        <taxon>Sulfolobales</taxon>
        <taxon>Sulfolobaceae</taxon>
        <taxon>Sulfuracidifex</taxon>
    </lineage>
</organism>
<evidence type="ECO:0000313" key="1">
    <source>
        <dbReference type="EMBL" id="MUN29463.1"/>
    </source>
</evidence>
<name>A0A6A9QUF9_SULME</name>
<sequence length="116" mass="13532">MTQKTRKLTQKKRVNESILAFKKELKAITFEPFYGSTIKDIIAKLTVKLEEIASQYGYEIEFPEKAKTEIEGDIYYFEYDVKIKTKVSNKKITIQVQFMNVTYEQGGWMGIITSVK</sequence>
<accession>A0A6A9QUF9</accession>
<comment type="caution">
    <text evidence="1">The sequence shown here is derived from an EMBL/GenBank/DDBJ whole genome shotgun (WGS) entry which is preliminary data.</text>
</comment>
<reference evidence="1 2" key="1">
    <citation type="submission" date="2019-10" db="EMBL/GenBank/DDBJ databases">
        <title>Sequencing and Assembly of Multiple Reported Metal-Biooxidizing Members of the Extremely Thermoacidophilic Archaeal Family Sulfolobaceae.</title>
        <authorList>
            <person name="Counts J.A."/>
            <person name="Kelly R.M."/>
        </authorList>
    </citation>
    <scope>NUCLEOTIDE SEQUENCE [LARGE SCALE GENOMIC DNA]</scope>
    <source>
        <strain evidence="1 2">DSM 6482</strain>
    </source>
</reference>
<dbReference type="EMBL" id="WGGD01000005">
    <property type="protein sequence ID" value="MUN29463.1"/>
    <property type="molecule type" value="Genomic_DNA"/>
</dbReference>
<protein>
    <submittedName>
        <fullName evidence="1">Uncharacterized protein</fullName>
    </submittedName>
</protein>
<dbReference type="AlphaFoldDB" id="A0A6A9QUF9"/>
<keyword evidence="2" id="KW-1185">Reference proteome</keyword>